<dbReference type="RefSeq" id="WP_094404805.1">
    <property type="nucleotide sequence ID" value="NZ_NMVO01000002.1"/>
</dbReference>
<dbReference type="InterPro" id="IPR051054">
    <property type="entry name" value="SorC_transcr_regulators"/>
</dbReference>
<dbReference type="Pfam" id="PF04198">
    <property type="entry name" value="Sugar-bind"/>
    <property type="match status" value="1"/>
</dbReference>
<organism evidence="7 8">
    <name type="scientific">Enemella evansiae</name>
    <dbReference type="NCBI Taxonomy" id="2016499"/>
    <lineage>
        <taxon>Bacteria</taxon>
        <taxon>Bacillati</taxon>
        <taxon>Actinomycetota</taxon>
        <taxon>Actinomycetes</taxon>
        <taxon>Propionibacteriales</taxon>
        <taxon>Propionibacteriaceae</taxon>
        <taxon>Enemella</taxon>
    </lineage>
</organism>
<keyword evidence="4" id="KW-0804">Transcription</keyword>
<keyword evidence="8" id="KW-1185">Reference proteome</keyword>
<dbReference type="InterPro" id="IPR007630">
    <property type="entry name" value="RNA_pol_sigma70_r4"/>
</dbReference>
<dbReference type="Pfam" id="PF04545">
    <property type="entry name" value="Sigma70_r4"/>
    <property type="match status" value="1"/>
</dbReference>
<sequence length="325" mass="34909">MDGRDEEAYRAAELYYLQNETMESIATQLGVSRSTVSRLLSTARAEGWVRITLGPRPGGDSELAARLRRTLRVRAHLVPTRASATDEQRLDQVTTAAARLTESLVRPGSTLGMAWGSTVAAVASRLRRTPTPGVSIVQLNGSANTTTSGIPYSESILSTAAEAFDAQVHWFPVPAFFDYAETKRALWRERSIAGVLSRQAECDLALFGVGSLAGPRPSHVYTSGYLDQDTMTELSAGGVVGDVCTVLLRADGSYADLDINNRASGPTPAQLQTIGRRVCVVSGRHKVRATLAALRARVATDLVIDESTARELLRAAAPSKNGRVR</sequence>
<keyword evidence="2" id="KW-0805">Transcription regulation</keyword>
<dbReference type="GO" id="GO:0006352">
    <property type="term" value="P:DNA-templated transcription initiation"/>
    <property type="evidence" value="ECO:0007669"/>
    <property type="project" value="InterPro"/>
</dbReference>
<evidence type="ECO:0000256" key="4">
    <source>
        <dbReference type="ARBA" id="ARBA00023163"/>
    </source>
</evidence>
<comment type="caution">
    <text evidence="7">The sequence shown here is derived from an EMBL/GenBank/DDBJ whole genome shotgun (WGS) entry which is preliminary data.</text>
</comment>
<evidence type="ECO:0000259" key="5">
    <source>
        <dbReference type="Pfam" id="PF04198"/>
    </source>
</evidence>
<evidence type="ECO:0000313" key="8">
    <source>
        <dbReference type="Proteomes" id="UP000215896"/>
    </source>
</evidence>
<evidence type="ECO:0000313" key="7">
    <source>
        <dbReference type="EMBL" id="OYO16786.1"/>
    </source>
</evidence>
<dbReference type="AlphaFoldDB" id="A0A255GQC8"/>
<dbReference type="GO" id="GO:0003677">
    <property type="term" value="F:DNA binding"/>
    <property type="evidence" value="ECO:0007669"/>
    <property type="project" value="UniProtKB-KW"/>
</dbReference>
<dbReference type="Proteomes" id="UP000215896">
    <property type="component" value="Unassembled WGS sequence"/>
</dbReference>
<accession>A0A255GQC8</accession>
<dbReference type="InterPro" id="IPR007324">
    <property type="entry name" value="Sugar-bd_dom_put"/>
</dbReference>
<evidence type="ECO:0000259" key="6">
    <source>
        <dbReference type="Pfam" id="PF04545"/>
    </source>
</evidence>
<dbReference type="GO" id="GO:0030246">
    <property type="term" value="F:carbohydrate binding"/>
    <property type="evidence" value="ECO:0007669"/>
    <property type="project" value="InterPro"/>
</dbReference>
<evidence type="ECO:0000256" key="1">
    <source>
        <dbReference type="ARBA" id="ARBA00010466"/>
    </source>
</evidence>
<keyword evidence="3" id="KW-0238">DNA-binding</keyword>
<feature type="domain" description="RNA polymerase sigma-70 region 4" evidence="6">
    <location>
        <begin position="13"/>
        <end position="44"/>
    </location>
</feature>
<dbReference type="PANTHER" id="PTHR34294">
    <property type="entry name" value="TRANSCRIPTIONAL REGULATOR-RELATED"/>
    <property type="match status" value="1"/>
</dbReference>
<dbReference type="EMBL" id="NMVO01000002">
    <property type="protein sequence ID" value="OYO16786.1"/>
    <property type="molecule type" value="Genomic_DNA"/>
</dbReference>
<dbReference type="InterPro" id="IPR036388">
    <property type="entry name" value="WH-like_DNA-bd_sf"/>
</dbReference>
<dbReference type="PANTHER" id="PTHR34294:SF1">
    <property type="entry name" value="TRANSCRIPTIONAL REGULATOR LSRR"/>
    <property type="match status" value="1"/>
</dbReference>
<gene>
    <name evidence="7" type="ORF">CGZ94_03925</name>
</gene>
<name>A0A255GQC8_9ACTN</name>
<feature type="domain" description="Sugar-binding" evidence="5">
    <location>
        <begin position="59"/>
        <end position="314"/>
    </location>
</feature>
<dbReference type="SUPFAM" id="SSF100950">
    <property type="entry name" value="NagB/RpiA/CoA transferase-like"/>
    <property type="match status" value="1"/>
</dbReference>
<dbReference type="Gene3D" id="3.40.50.1360">
    <property type="match status" value="1"/>
</dbReference>
<dbReference type="GO" id="GO:0003700">
    <property type="term" value="F:DNA-binding transcription factor activity"/>
    <property type="evidence" value="ECO:0007669"/>
    <property type="project" value="InterPro"/>
</dbReference>
<dbReference type="OrthoDB" id="186585at2"/>
<comment type="similarity">
    <text evidence="1">Belongs to the SorC transcriptional regulatory family.</text>
</comment>
<reference evidence="7 8" key="1">
    <citation type="submission" date="2017-07" db="EMBL/GenBank/DDBJ databases">
        <title>Draft whole genome sequences of clinical Proprionibacteriaceae strains.</title>
        <authorList>
            <person name="Bernier A.-M."/>
            <person name="Bernard K."/>
            <person name="Domingo M.-C."/>
        </authorList>
    </citation>
    <scope>NUCLEOTIDE SEQUENCE [LARGE SCALE GENOMIC DNA]</scope>
    <source>
        <strain evidence="7 8">NML 030167</strain>
    </source>
</reference>
<dbReference type="InterPro" id="IPR037171">
    <property type="entry name" value="NagB/RpiA_transferase-like"/>
</dbReference>
<evidence type="ECO:0000256" key="2">
    <source>
        <dbReference type="ARBA" id="ARBA00023015"/>
    </source>
</evidence>
<protein>
    <submittedName>
        <fullName evidence="7">Transcriptional regulator</fullName>
    </submittedName>
</protein>
<proteinExistence type="inferred from homology"/>
<evidence type="ECO:0000256" key="3">
    <source>
        <dbReference type="ARBA" id="ARBA00023125"/>
    </source>
</evidence>
<dbReference type="Gene3D" id="1.10.10.10">
    <property type="entry name" value="Winged helix-like DNA-binding domain superfamily/Winged helix DNA-binding domain"/>
    <property type="match status" value="1"/>
</dbReference>